<evidence type="ECO:0000313" key="2">
    <source>
        <dbReference type="EMBL" id="PSF36831.1"/>
    </source>
</evidence>
<dbReference type="RefSeq" id="WP_106457262.1">
    <property type="nucleotide sequence ID" value="NZ_PXOH01000012.1"/>
</dbReference>
<dbReference type="InterPro" id="IPR012340">
    <property type="entry name" value="NA-bd_OB-fold"/>
</dbReference>
<dbReference type="InterPro" id="IPR001900">
    <property type="entry name" value="RNase_II/R"/>
</dbReference>
<accession>A0A2T1LXA4</accession>
<dbReference type="Pfam" id="PF23161">
    <property type="entry name" value="HTH_RNase_II"/>
    <property type="match status" value="1"/>
</dbReference>
<gene>
    <name evidence="2" type="ORF">C7H19_12760</name>
</gene>
<comment type="caution">
    <text evidence="2">The sequence shown here is derived from an EMBL/GenBank/DDBJ whole genome shotgun (WGS) entry which is preliminary data.</text>
</comment>
<dbReference type="Proteomes" id="UP000239001">
    <property type="component" value="Unassembled WGS sequence"/>
</dbReference>
<sequence length="670" mass="77047">MDKGTLVEIRIQGERRLAVVDRPEGKKDWIVIDSGGQAHKIRPQRVEYQIKGLYNSSDIRGFVQQAQPYIDPDSLEVAWEILVEEGLNITPEDLAQLLFSSKTPVVCYAAHSLLAEDKIYFKRKGDGYEPRSTTQVEEIKHQFLVEQQRSQEKEGFLKRVKQALAKEKVEWKDSDRNRLEALERFVLQPEQKSNIVQEILTIFGRSQTPEATFELLVELGWWSQNENLFLRRSSYPVHFPKKVLEVAHKCLQSPPDDPHVNRLDLTHLKIYTIDDESTEEIDDGLSVEYLENGQVRLWIHIADPSRFVAPNDELDLEARKRSTSLYLPTGMIPMFPGELATGPMSLIQGKLCPAVSFGVILDETGAVQDYQIQVTHVKPTYRLTYHDVDEMLLMDIKAEPEIKVLAQSAKLRHQWRKSQGSINIQMPESMIKVKNNDEITVEILEVSPSRQLVAEMMILTGEVAGRYCQKHNIPVPFRGQPQPELPSEEELLLLPAGPVRSCALRRCMPRSEMGVTPSRHTSLGLDTYTQVTSPIRRYTDLLAHFQIKAHLRGDQLPFTREQMQEIIYSVTSSAQEASSVERQTNRYWSLEFLRRNENEVWQALLLRWLREEENLGLILLEELGLELPHRFERPVSLGDRMSLQVKNADPHRDEVRFKEMLNCEVSSTAS</sequence>
<reference evidence="2 3" key="1">
    <citation type="submission" date="2018-03" db="EMBL/GenBank/DDBJ databases">
        <title>The ancient ancestry and fast evolution of plastids.</title>
        <authorList>
            <person name="Moore K.R."/>
            <person name="Magnabosco C."/>
            <person name="Momper L."/>
            <person name="Gold D.A."/>
            <person name="Bosak T."/>
            <person name="Fournier G.P."/>
        </authorList>
    </citation>
    <scope>NUCLEOTIDE SEQUENCE [LARGE SCALE GENOMIC DNA]</scope>
    <source>
        <strain evidence="2 3">CCALA 016</strain>
    </source>
</reference>
<dbReference type="Pfam" id="PF23163">
    <property type="entry name" value="CSD_RNase_II"/>
    <property type="match status" value="1"/>
</dbReference>
<dbReference type="Pfam" id="PF00773">
    <property type="entry name" value="RNB"/>
    <property type="match status" value="1"/>
</dbReference>
<dbReference type="InterPro" id="IPR050180">
    <property type="entry name" value="RNR_Ribonuclease"/>
</dbReference>
<dbReference type="InterPro" id="IPR057324">
    <property type="entry name" value="WH_RNase_II"/>
</dbReference>
<proteinExistence type="predicted"/>
<dbReference type="EMBL" id="PXOH01000012">
    <property type="protein sequence ID" value="PSF36831.1"/>
    <property type="molecule type" value="Genomic_DNA"/>
</dbReference>
<name>A0A2T1LXA4_9CHRO</name>
<feature type="domain" description="RNB" evidence="1">
    <location>
        <begin position="262"/>
        <end position="553"/>
    </location>
</feature>
<dbReference type="GO" id="GO:0000175">
    <property type="term" value="F:3'-5'-RNA exonuclease activity"/>
    <property type="evidence" value="ECO:0007669"/>
    <property type="project" value="TreeGrafter"/>
</dbReference>
<reference evidence="2 3" key="2">
    <citation type="submission" date="2018-03" db="EMBL/GenBank/DDBJ databases">
        <authorList>
            <person name="Keele B.F."/>
        </authorList>
    </citation>
    <scope>NUCLEOTIDE SEQUENCE [LARGE SCALE GENOMIC DNA]</scope>
    <source>
        <strain evidence="2 3">CCALA 016</strain>
    </source>
</reference>
<dbReference type="Pfam" id="PF25255">
    <property type="entry name" value="WHD_RNase_II"/>
    <property type="match status" value="1"/>
</dbReference>
<dbReference type="AlphaFoldDB" id="A0A2T1LXA4"/>
<dbReference type="OrthoDB" id="9764149at2"/>
<dbReference type="Gene3D" id="1.10.10.10">
    <property type="entry name" value="Winged helix-like DNA-binding domain superfamily/Winged helix DNA-binding domain"/>
    <property type="match status" value="1"/>
</dbReference>
<dbReference type="SMART" id="SM00955">
    <property type="entry name" value="RNB"/>
    <property type="match status" value="1"/>
</dbReference>
<dbReference type="GO" id="GO:0003723">
    <property type="term" value="F:RNA binding"/>
    <property type="evidence" value="ECO:0007669"/>
    <property type="project" value="InterPro"/>
</dbReference>
<organism evidence="2 3">
    <name type="scientific">Aphanothece hegewaldii CCALA 016</name>
    <dbReference type="NCBI Taxonomy" id="2107694"/>
    <lineage>
        <taxon>Bacteria</taxon>
        <taxon>Bacillati</taxon>
        <taxon>Cyanobacteriota</taxon>
        <taxon>Cyanophyceae</taxon>
        <taxon>Oscillatoriophycideae</taxon>
        <taxon>Chroococcales</taxon>
        <taxon>Aphanothecaceae</taxon>
        <taxon>Aphanothece</taxon>
    </lineage>
</organism>
<protein>
    <submittedName>
        <fullName evidence="2">RNB domain-containing ribonuclease</fullName>
    </submittedName>
</protein>
<dbReference type="GO" id="GO:0006402">
    <property type="term" value="P:mRNA catabolic process"/>
    <property type="evidence" value="ECO:0007669"/>
    <property type="project" value="TreeGrafter"/>
</dbReference>
<dbReference type="PANTHER" id="PTHR23355:SF42">
    <property type="entry name" value="RIBONUCLEASE II, CHLOROPLASTIC_MITOCHONDRIAL"/>
    <property type="match status" value="1"/>
</dbReference>
<dbReference type="InterPro" id="IPR056403">
    <property type="entry name" value="RNase_II_barrel"/>
</dbReference>
<dbReference type="PANTHER" id="PTHR23355">
    <property type="entry name" value="RIBONUCLEASE"/>
    <property type="match status" value="1"/>
</dbReference>
<evidence type="ECO:0000313" key="3">
    <source>
        <dbReference type="Proteomes" id="UP000239001"/>
    </source>
</evidence>
<dbReference type="InterPro" id="IPR056404">
    <property type="entry name" value="HTH_RNase_II"/>
</dbReference>
<keyword evidence="3" id="KW-1185">Reference proteome</keyword>
<dbReference type="InterPro" id="IPR036388">
    <property type="entry name" value="WH-like_DNA-bd_sf"/>
</dbReference>
<evidence type="ECO:0000259" key="1">
    <source>
        <dbReference type="SMART" id="SM00955"/>
    </source>
</evidence>
<dbReference type="GO" id="GO:0000932">
    <property type="term" value="C:P-body"/>
    <property type="evidence" value="ECO:0007669"/>
    <property type="project" value="TreeGrafter"/>
</dbReference>
<dbReference type="SUPFAM" id="SSF50249">
    <property type="entry name" value="Nucleic acid-binding proteins"/>
    <property type="match status" value="1"/>
</dbReference>